<organism evidence="1 2">
    <name type="scientific">Psittacicella hinzii</name>
    <dbReference type="NCBI Taxonomy" id="2028575"/>
    <lineage>
        <taxon>Bacteria</taxon>
        <taxon>Pseudomonadati</taxon>
        <taxon>Pseudomonadota</taxon>
        <taxon>Gammaproteobacteria</taxon>
        <taxon>Pasteurellales</taxon>
        <taxon>Psittacicellaceae</taxon>
        <taxon>Psittacicella</taxon>
    </lineage>
</organism>
<dbReference type="CDD" id="cd02513">
    <property type="entry name" value="CMP-NeuAc_Synthase"/>
    <property type="match status" value="1"/>
</dbReference>
<evidence type="ECO:0000313" key="2">
    <source>
        <dbReference type="Proteomes" id="UP000265691"/>
    </source>
</evidence>
<comment type="caution">
    <text evidence="1">The sequence shown here is derived from an EMBL/GenBank/DDBJ whole genome shotgun (WGS) entry which is preliminary data.</text>
</comment>
<dbReference type="InterPro" id="IPR050793">
    <property type="entry name" value="CMP-NeuNAc_synthase"/>
</dbReference>
<sequence>MTNQRKAIVIIPVRGNSKRLPGKNIRELNGLPLVAHSILYAKLFPEIVSEVYISTDNEEIAEISKRFGAKIIHRPDDLSQDTTPTLPVLTDAVVQINDPSITDVILLQATNPLREKNLINSVWKIYTNPELKLESLFSVTRSYAKLGKIVDNHYVPWNYKIGQRSQDLDPLYFEDGVIYISSVKNILNGVLLDEKAYPYINNHISVDIDTIEEFEHSQYLFSQLNIGLNQDNVYTPLIQE</sequence>
<dbReference type="PANTHER" id="PTHR21485:SF6">
    <property type="entry name" value="N-ACYLNEURAMINATE CYTIDYLYLTRANSFERASE-RELATED"/>
    <property type="match status" value="1"/>
</dbReference>
<evidence type="ECO:0008006" key="3">
    <source>
        <dbReference type="Google" id="ProtNLM"/>
    </source>
</evidence>
<dbReference type="Proteomes" id="UP000265691">
    <property type="component" value="Unassembled WGS sequence"/>
</dbReference>
<dbReference type="PANTHER" id="PTHR21485">
    <property type="entry name" value="HAD SUPERFAMILY MEMBERS CMAS AND KDSC"/>
    <property type="match status" value="1"/>
</dbReference>
<proteinExistence type="predicted"/>
<protein>
    <recommendedName>
        <fullName evidence="3">N-acylneuraminate cytidylyltransferase</fullName>
    </recommendedName>
</protein>
<dbReference type="Gene3D" id="3.90.550.10">
    <property type="entry name" value="Spore Coat Polysaccharide Biosynthesis Protein SpsA, Chain A"/>
    <property type="match status" value="1"/>
</dbReference>
<dbReference type="EMBL" id="NRHC01000037">
    <property type="protein sequence ID" value="RIY33221.1"/>
    <property type="molecule type" value="Genomic_DNA"/>
</dbReference>
<reference evidence="1 2" key="1">
    <citation type="submission" date="2017-08" db="EMBL/GenBank/DDBJ databases">
        <title>Reclassification of Bisgaard taxon 37 and 44.</title>
        <authorList>
            <person name="Christensen H."/>
        </authorList>
    </citation>
    <scope>NUCLEOTIDE SEQUENCE [LARGE SCALE GENOMIC DNA]</scope>
    <source>
        <strain evidence="1 2">B96_3</strain>
    </source>
</reference>
<dbReference type="SUPFAM" id="SSF53448">
    <property type="entry name" value="Nucleotide-diphospho-sugar transferases"/>
    <property type="match status" value="1"/>
</dbReference>
<dbReference type="OrthoDB" id="9805604at2"/>
<name>A0A3A1Y6T6_9GAMM</name>
<dbReference type="RefSeq" id="WP_119524853.1">
    <property type="nucleotide sequence ID" value="NZ_NRHC01000037.1"/>
</dbReference>
<evidence type="ECO:0000313" key="1">
    <source>
        <dbReference type="EMBL" id="RIY33221.1"/>
    </source>
</evidence>
<dbReference type="AlphaFoldDB" id="A0A3A1Y6T6"/>
<gene>
    <name evidence="1" type="ORF">CKF54_03245</name>
</gene>
<dbReference type="Pfam" id="PF02348">
    <property type="entry name" value="CTP_transf_3"/>
    <property type="match status" value="1"/>
</dbReference>
<dbReference type="InterPro" id="IPR029044">
    <property type="entry name" value="Nucleotide-diphossugar_trans"/>
</dbReference>
<dbReference type="GO" id="GO:0008781">
    <property type="term" value="F:N-acylneuraminate cytidylyltransferase activity"/>
    <property type="evidence" value="ECO:0007669"/>
    <property type="project" value="TreeGrafter"/>
</dbReference>
<dbReference type="InterPro" id="IPR003329">
    <property type="entry name" value="Cytidylyl_trans"/>
</dbReference>
<accession>A0A3A1Y6T6</accession>
<keyword evidence="2" id="KW-1185">Reference proteome</keyword>